<comment type="caution">
    <text evidence="2">The sequence shown here is derived from an EMBL/GenBank/DDBJ whole genome shotgun (WGS) entry which is preliminary data.</text>
</comment>
<feature type="domain" description="Cyanovirin-N" evidence="1">
    <location>
        <begin position="3"/>
        <end position="104"/>
    </location>
</feature>
<dbReference type="PANTHER" id="PTHR42076:SF1">
    <property type="entry name" value="CYANOVIRIN-N DOMAIN-CONTAINING PROTEIN"/>
    <property type="match status" value="1"/>
</dbReference>
<dbReference type="SMART" id="SM01111">
    <property type="entry name" value="CVNH"/>
    <property type="match status" value="1"/>
</dbReference>
<organism evidence="2 3">
    <name type="scientific">Sarocladium strictum</name>
    <name type="common">Black bundle disease fungus</name>
    <name type="synonym">Acremonium strictum</name>
    <dbReference type="NCBI Taxonomy" id="5046"/>
    <lineage>
        <taxon>Eukaryota</taxon>
        <taxon>Fungi</taxon>
        <taxon>Dikarya</taxon>
        <taxon>Ascomycota</taxon>
        <taxon>Pezizomycotina</taxon>
        <taxon>Sordariomycetes</taxon>
        <taxon>Hypocreomycetidae</taxon>
        <taxon>Hypocreales</taxon>
        <taxon>Sarocladiaceae</taxon>
        <taxon>Sarocladium</taxon>
    </lineage>
</organism>
<dbReference type="EMBL" id="JAPDFR010000002">
    <property type="protein sequence ID" value="KAK0390176.1"/>
    <property type="molecule type" value="Genomic_DNA"/>
</dbReference>
<name>A0AA39GNA9_SARSR</name>
<accession>A0AA39GNA9</accession>
<sequence>MSNFHESAQDIHVEDGHVLKAVLNNVEGEGVEAEFDLNQIIGNVNGEFVWGGENFALSAEEISFEIEEDQPILRAQLYNVDGELIDCVLNLTERIGNNDGEFVFEG</sequence>
<dbReference type="SUPFAM" id="SSF51322">
    <property type="entry name" value="Cyanovirin-N"/>
    <property type="match status" value="1"/>
</dbReference>
<evidence type="ECO:0000259" key="1">
    <source>
        <dbReference type="SMART" id="SM01111"/>
    </source>
</evidence>
<dbReference type="InterPro" id="IPR036673">
    <property type="entry name" value="Cyanovirin-N_sf"/>
</dbReference>
<reference evidence="2" key="1">
    <citation type="submission" date="2022-10" db="EMBL/GenBank/DDBJ databases">
        <title>Determination and structural analysis of whole genome sequence of Sarocladium strictum F4-1.</title>
        <authorList>
            <person name="Hu L."/>
            <person name="Jiang Y."/>
        </authorList>
    </citation>
    <scope>NUCLEOTIDE SEQUENCE</scope>
    <source>
        <strain evidence="2">F4-1</strain>
    </source>
</reference>
<protein>
    <recommendedName>
        <fullName evidence="1">Cyanovirin-N domain-containing protein</fullName>
    </recommendedName>
</protein>
<dbReference type="AlphaFoldDB" id="A0AA39GNA9"/>
<dbReference type="Proteomes" id="UP001175261">
    <property type="component" value="Unassembled WGS sequence"/>
</dbReference>
<dbReference type="PANTHER" id="PTHR42076">
    <property type="entry name" value="CYANOVIRIN-N HOMOLOG"/>
    <property type="match status" value="1"/>
</dbReference>
<proteinExistence type="predicted"/>
<gene>
    <name evidence="2" type="ORF">NLU13_3748</name>
</gene>
<dbReference type="Pfam" id="PF08881">
    <property type="entry name" value="CVNH"/>
    <property type="match status" value="1"/>
</dbReference>
<evidence type="ECO:0000313" key="3">
    <source>
        <dbReference type="Proteomes" id="UP001175261"/>
    </source>
</evidence>
<evidence type="ECO:0000313" key="2">
    <source>
        <dbReference type="EMBL" id="KAK0390176.1"/>
    </source>
</evidence>
<keyword evidence="3" id="KW-1185">Reference proteome</keyword>
<dbReference type="InterPro" id="IPR011058">
    <property type="entry name" value="Cyanovirin-N"/>
</dbReference>
<dbReference type="Gene3D" id="2.30.60.10">
    <property type="entry name" value="Cyanovirin-N"/>
    <property type="match status" value="1"/>
</dbReference>